<accession>A0A328AR23</accession>
<keyword evidence="2" id="KW-0378">Hydrolase</keyword>
<name>A0A328AR23_9CAUL</name>
<protein>
    <submittedName>
        <fullName evidence="2">Cell wall hydrolase</fullName>
    </submittedName>
</protein>
<sequence>MSARLGPVAVATAQAQPAVDAPDEVIRLQDLDPDQARKWNAANPIAKGPNPAAKPFKLVTEGVLDEARAVDCMTAAIYYEAGYESTDGQRAVAQVVLNRMRHPAFPKSVCGVVFQGADHKTGCQFTFTCDGALARKPDEAAWARARKVAEAALNGYVMKKVGEATHYHAEYVAPYWSPTLVKVAVVGQHIFYRWTGGAGLPPAFGGRYAGGESAGIRVATLDNLGKAATQRALVSATTDGPVMAAAQAPIATPAPAAAPATLGEKVPELVTPNAVAKDASAIVKPEDLDWQGRPKQQTRRLAMPGKSF</sequence>
<dbReference type="Pfam" id="PF07486">
    <property type="entry name" value="Hydrolase_2"/>
    <property type="match status" value="1"/>
</dbReference>
<gene>
    <name evidence="2" type="ORF">DJ017_02410</name>
</gene>
<evidence type="ECO:0000313" key="3">
    <source>
        <dbReference type="Proteomes" id="UP000249254"/>
    </source>
</evidence>
<dbReference type="GO" id="GO:0016787">
    <property type="term" value="F:hydrolase activity"/>
    <property type="evidence" value="ECO:0007669"/>
    <property type="project" value="UniProtKB-KW"/>
</dbReference>
<feature type="domain" description="Cell wall hydrolase SleB" evidence="1">
    <location>
        <begin position="84"/>
        <end position="192"/>
    </location>
</feature>
<dbReference type="Gene3D" id="1.10.10.2520">
    <property type="entry name" value="Cell wall hydrolase SleB, domain 1"/>
    <property type="match status" value="1"/>
</dbReference>
<reference evidence="3" key="1">
    <citation type="submission" date="2018-05" db="EMBL/GenBank/DDBJ databases">
        <authorList>
            <person name="Li X."/>
        </authorList>
    </citation>
    <scope>NUCLEOTIDE SEQUENCE [LARGE SCALE GENOMIC DNA]</scope>
    <source>
        <strain evidence="3">LX32</strain>
    </source>
</reference>
<dbReference type="InterPro" id="IPR042047">
    <property type="entry name" value="SleB_dom1"/>
</dbReference>
<dbReference type="Proteomes" id="UP000249254">
    <property type="component" value="Unassembled WGS sequence"/>
</dbReference>
<dbReference type="EMBL" id="QFYQ01000001">
    <property type="protein sequence ID" value="RAK56186.1"/>
    <property type="molecule type" value="Genomic_DNA"/>
</dbReference>
<dbReference type="InterPro" id="IPR011105">
    <property type="entry name" value="Cell_wall_hydrolase_SleB"/>
</dbReference>
<evidence type="ECO:0000313" key="2">
    <source>
        <dbReference type="EMBL" id="RAK56186.1"/>
    </source>
</evidence>
<evidence type="ECO:0000259" key="1">
    <source>
        <dbReference type="Pfam" id="PF07486"/>
    </source>
</evidence>
<proteinExistence type="predicted"/>
<organism evidence="2 3">
    <name type="scientific">Phenylobacterium soli</name>
    <dbReference type="NCBI Taxonomy" id="2170551"/>
    <lineage>
        <taxon>Bacteria</taxon>
        <taxon>Pseudomonadati</taxon>
        <taxon>Pseudomonadota</taxon>
        <taxon>Alphaproteobacteria</taxon>
        <taxon>Caulobacterales</taxon>
        <taxon>Caulobacteraceae</taxon>
        <taxon>Phenylobacterium</taxon>
    </lineage>
</organism>
<dbReference type="AlphaFoldDB" id="A0A328AR23"/>
<comment type="caution">
    <text evidence="2">The sequence shown here is derived from an EMBL/GenBank/DDBJ whole genome shotgun (WGS) entry which is preliminary data.</text>
</comment>
<keyword evidence="3" id="KW-1185">Reference proteome</keyword>